<name>A0A4S4L6H4_9AGAM</name>
<comment type="caution">
    <text evidence="5">The sequence shown here is derived from an EMBL/GenBank/DDBJ whole genome shotgun (WGS) entry which is preliminary data.</text>
</comment>
<dbReference type="OrthoDB" id="674604at2759"/>
<evidence type="ECO:0000259" key="4">
    <source>
        <dbReference type="Pfam" id="PF24883"/>
    </source>
</evidence>
<protein>
    <recommendedName>
        <fullName evidence="4">Nephrocystin 3-like N-terminal domain-containing protein</fullName>
    </recommendedName>
</protein>
<dbReference type="InterPro" id="IPR011041">
    <property type="entry name" value="Quinoprot_gluc/sorb_DH_b-prop"/>
</dbReference>
<dbReference type="InterPro" id="IPR015943">
    <property type="entry name" value="WD40/YVTN_repeat-like_dom_sf"/>
</dbReference>
<dbReference type="Gene3D" id="2.130.10.10">
    <property type="entry name" value="YVTN repeat-like/Quinoprotein amine dehydrogenase"/>
    <property type="match status" value="5"/>
</dbReference>
<feature type="domain" description="Nephrocystin 3-like N-terminal" evidence="4">
    <location>
        <begin position="308"/>
        <end position="470"/>
    </location>
</feature>
<dbReference type="PROSITE" id="PS50082">
    <property type="entry name" value="WD_REPEATS_2"/>
    <property type="match status" value="12"/>
</dbReference>
<organism evidence="5 6">
    <name type="scientific">Phellinidium pouzarii</name>
    <dbReference type="NCBI Taxonomy" id="167371"/>
    <lineage>
        <taxon>Eukaryota</taxon>
        <taxon>Fungi</taxon>
        <taxon>Dikarya</taxon>
        <taxon>Basidiomycota</taxon>
        <taxon>Agaricomycotina</taxon>
        <taxon>Agaricomycetes</taxon>
        <taxon>Hymenochaetales</taxon>
        <taxon>Hymenochaetaceae</taxon>
        <taxon>Phellinidium</taxon>
    </lineage>
</organism>
<dbReference type="SUPFAM" id="SSF52540">
    <property type="entry name" value="P-loop containing nucleoside triphosphate hydrolases"/>
    <property type="match status" value="1"/>
</dbReference>
<feature type="repeat" description="WD" evidence="3">
    <location>
        <begin position="695"/>
        <end position="736"/>
    </location>
</feature>
<reference evidence="5 6" key="1">
    <citation type="submission" date="2019-02" db="EMBL/GenBank/DDBJ databases">
        <title>Genome sequencing of the rare red list fungi Phellinidium pouzarii.</title>
        <authorList>
            <person name="Buettner E."/>
            <person name="Kellner H."/>
        </authorList>
    </citation>
    <scope>NUCLEOTIDE SEQUENCE [LARGE SCALE GENOMIC DNA]</scope>
    <source>
        <strain evidence="5 6">DSM 108285</strain>
    </source>
</reference>
<keyword evidence="6" id="KW-1185">Reference proteome</keyword>
<feature type="repeat" description="WD" evidence="3">
    <location>
        <begin position="994"/>
        <end position="1035"/>
    </location>
</feature>
<feature type="repeat" description="WD" evidence="3">
    <location>
        <begin position="662"/>
        <end position="693"/>
    </location>
</feature>
<keyword evidence="2" id="KW-0677">Repeat</keyword>
<feature type="repeat" description="WD" evidence="3">
    <location>
        <begin position="824"/>
        <end position="865"/>
    </location>
</feature>
<dbReference type="InterPro" id="IPR027417">
    <property type="entry name" value="P-loop_NTPase"/>
</dbReference>
<feature type="repeat" description="WD" evidence="3">
    <location>
        <begin position="867"/>
        <end position="906"/>
    </location>
</feature>
<feature type="repeat" description="WD" evidence="3">
    <location>
        <begin position="951"/>
        <end position="992"/>
    </location>
</feature>
<dbReference type="PROSITE" id="PS00678">
    <property type="entry name" value="WD_REPEATS_1"/>
    <property type="match status" value="11"/>
</dbReference>
<evidence type="ECO:0000313" key="6">
    <source>
        <dbReference type="Proteomes" id="UP000308199"/>
    </source>
</evidence>
<dbReference type="Pfam" id="PF00400">
    <property type="entry name" value="WD40"/>
    <property type="match status" value="12"/>
</dbReference>
<feature type="repeat" description="WD" evidence="3">
    <location>
        <begin position="1080"/>
        <end position="1121"/>
    </location>
</feature>
<dbReference type="Gene3D" id="3.40.50.300">
    <property type="entry name" value="P-loop containing nucleotide triphosphate hydrolases"/>
    <property type="match status" value="1"/>
</dbReference>
<feature type="repeat" description="WD" evidence="3">
    <location>
        <begin position="781"/>
        <end position="822"/>
    </location>
</feature>
<proteinExistence type="predicted"/>
<dbReference type="EMBL" id="SGPK01000279">
    <property type="protein sequence ID" value="THH05200.1"/>
    <property type="molecule type" value="Genomic_DNA"/>
</dbReference>
<dbReference type="PANTHER" id="PTHR22847">
    <property type="entry name" value="WD40 REPEAT PROTEIN"/>
    <property type="match status" value="1"/>
</dbReference>
<dbReference type="InterPro" id="IPR020472">
    <property type="entry name" value="WD40_PAC1"/>
</dbReference>
<dbReference type="Pfam" id="PF24883">
    <property type="entry name" value="NPHP3_N"/>
    <property type="match status" value="1"/>
</dbReference>
<dbReference type="Proteomes" id="UP000308199">
    <property type="component" value="Unassembled WGS sequence"/>
</dbReference>
<dbReference type="InterPro" id="IPR019775">
    <property type="entry name" value="WD40_repeat_CS"/>
</dbReference>
<sequence length="1309" mass="143465">MSHSSNDSSTKQQFLHIKVIEVDFKGNRPGHTLSVKFKVGEDVHDSPLFKKQEAVLWKEYIHFSASEDFIVLVQEVHRLRPKNKLVIFNIKSTDITGKESFSTEDSKGRAILKLTCVPVLPTDEFAELIVKEAQGQLDNKKTLLGSLGKAGKALAVLMKFTDVASNVNSGAKAAAIAVNLLYERCKTQQGCHDDAVKLMEDLATFLPFTKDMPHDLMKNDNTTQTVEQMAVLGDLLSSAKEEIDACKAKYGRLKDTYNWWVKIETWRSAIKLEMHAEDQQLKELFLAKKSFYNIDNKCLEGTRSFILEQVMQWADSDSKLFWLHGLAGSGKSTIANSVAHIFNQQNRLSGCFFCKRDDPECRTPKNVLPTLAYYLAKWHHVYRRAVLSVLQGDDQPKLTQSLQWQFDLLIKQPLASWPVTPESLPPKPLIIVIDALDECEDADQSWTELSQLLTRLAGASPWIKVFITSRSLPEFQRVFLQHENDYKTLNISSDIVEEDVQEDLLQYTRLCAEKLSYEKDYLLSEEQIKSFTDKASGLFIWISTVFRFINSQNDINWAIEKILSQAALDGQIEGLNQMYTTVIRSLHGGPRNAELLKAVLGVIVCTSKNTPLPEDALAYFLPQGEQGVGLDSVKHTITSLHAVLYRDLSKGGVIRVCHPSFLDFISNGRHVVTGSEDGIICIWDAQTGDAVGQPLRGHSYQVISVAYSPDGKYIVSGSYDNALHIWDAQSGNAVGEPLRGHSGPVWSVAYSPDGKNIVSGSHDSTLCIWNIQNGNAVGKPLKGHSGTVYSASYSPDGKNIVSGSHDSTLCIWNIQNGKTVGEPLRGHSGPVYSVAYSPDGRNIVSGSFDNTLIIWDAQNGNAVGKPLRGHSSPVCSIAYSPDGKNIVLWDGTLCIWDAQSGNAVSEPFRGHSGPVYSAAYSPDGRNIVSGSYDNTLIIWDAQSGNAVGEPLRGHSGLVTSVAYSPDGKNIVSGSYDNTLIIWDAQNRSAVGIPLRGHSSPVQSVSYSLDGKSIVSGSHDFTLCVWDAQSGNAVGEPLSGHSGPVNSVAYSPDGKNIVSGSHDSTLRIWNIQNGNAIGKHLKGHSGTVTSVAYSPDGKNIVSGSDDNTLCIWDAQSGNAVGEPLSGHSGPVYSISYSPDGMDIVSGSYDGTLCLWDAQNRNAADEISTSHADQCQFVASGSDDGTASTGGLNMCSPESARRQRFPLKLSEDGWCKDSDGRLLLWVPPEYHIGVRDTSRLVIPADVPGRQVTLDITKFEEYVGSAWVNILKDPNFTKVHFSFKLKIYYEPNTFFFPSHPVTCIFMGDDISS</sequence>
<dbReference type="SUPFAM" id="SSF50978">
    <property type="entry name" value="WD40 repeat-like"/>
    <property type="match status" value="1"/>
</dbReference>
<keyword evidence="1 3" id="KW-0853">WD repeat</keyword>
<dbReference type="PROSITE" id="PS50294">
    <property type="entry name" value="WD_REPEATS_REGION"/>
    <property type="match status" value="10"/>
</dbReference>
<dbReference type="PRINTS" id="PR00320">
    <property type="entry name" value="GPROTEINBRPT"/>
</dbReference>
<dbReference type="InterPro" id="IPR001680">
    <property type="entry name" value="WD40_rpt"/>
</dbReference>
<gene>
    <name evidence="5" type="ORF">EW145_g4969</name>
</gene>
<dbReference type="InterPro" id="IPR011047">
    <property type="entry name" value="Quinoprotein_ADH-like_sf"/>
</dbReference>
<dbReference type="SUPFAM" id="SSF50952">
    <property type="entry name" value="Soluble quinoprotein glucose dehydrogenase"/>
    <property type="match status" value="1"/>
</dbReference>
<evidence type="ECO:0000256" key="1">
    <source>
        <dbReference type="ARBA" id="ARBA00022574"/>
    </source>
</evidence>
<feature type="repeat" description="WD" evidence="3">
    <location>
        <begin position="1123"/>
        <end position="1164"/>
    </location>
</feature>
<feature type="repeat" description="WD" evidence="3">
    <location>
        <begin position="908"/>
        <end position="949"/>
    </location>
</feature>
<dbReference type="CDD" id="cd00200">
    <property type="entry name" value="WD40"/>
    <property type="match status" value="2"/>
</dbReference>
<dbReference type="SMART" id="SM00320">
    <property type="entry name" value="WD40"/>
    <property type="match status" value="12"/>
</dbReference>
<dbReference type="InterPro" id="IPR056884">
    <property type="entry name" value="NPHP3-like_N"/>
</dbReference>
<dbReference type="GO" id="GO:1990234">
    <property type="term" value="C:transferase complex"/>
    <property type="evidence" value="ECO:0007669"/>
    <property type="project" value="UniProtKB-ARBA"/>
</dbReference>
<evidence type="ECO:0000256" key="3">
    <source>
        <dbReference type="PROSITE-ProRule" id="PRU00221"/>
    </source>
</evidence>
<dbReference type="PANTHER" id="PTHR22847:SF637">
    <property type="entry name" value="WD REPEAT DOMAIN 5B"/>
    <property type="match status" value="1"/>
</dbReference>
<dbReference type="InterPro" id="IPR036322">
    <property type="entry name" value="WD40_repeat_dom_sf"/>
</dbReference>
<feature type="repeat" description="WD" evidence="3">
    <location>
        <begin position="1037"/>
        <end position="1078"/>
    </location>
</feature>
<accession>A0A4S4L6H4</accession>
<dbReference type="SUPFAM" id="SSF50998">
    <property type="entry name" value="Quinoprotein alcohol dehydrogenase-like"/>
    <property type="match status" value="1"/>
</dbReference>
<evidence type="ECO:0000313" key="5">
    <source>
        <dbReference type="EMBL" id="THH05200.1"/>
    </source>
</evidence>
<feature type="repeat" description="WD" evidence="3">
    <location>
        <begin position="738"/>
        <end position="779"/>
    </location>
</feature>
<evidence type="ECO:0000256" key="2">
    <source>
        <dbReference type="ARBA" id="ARBA00022737"/>
    </source>
</evidence>